<dbReference type="InterPro" id="IPR005103">
    <property type="entry name" value="AA9_LPMO"/>
</dbReference>
<name>A0AA40CXT8_9PEZI</name>
<evidence type="ECO:0000256" key="12">
    <source>
        <dbReference type="ARBA" id="ARBA00023326"/>
    </source>
</evidence>
<keyword evidence="18" id="KW-0378">Hydrolase</keyword>
<dbReference type="Proteomes" id="UP001174936">
    <property type="component" value="Unassembled WGS sequence"/>
</dbReference>
<evidence type="ECO:0000256" key="4">
    <source>
        <dbReference type="ARBA" id="ARBA00022723"/>
    </source>
</evidence>
<dbReference type="GO" id="GO:0005576">
    <property type="term" value="C:extracellular region"/>
    <property type="evidence" value="ECO:0007669"/>
    <property type="project" value="UniProtKB-SubCell"/>
</dbReference>
<feature type="chain" id="PRO_5041306025" description="lytic cellulose monooxygenase (C4-dehydrogenating)" evidence="16">
    <location>
        <begin position="19"/>
        <end position="181"/>
    </location>
</feature>
<evidence type="ECO:0000259" key="17">
    <source>
        <dbReference type="Pfam" id="PF03443"/>
    </source>
</evidence>
<dbReference type="EMBL" id="JAULSV010000002">
    <property type="protein sequence ID" value="KAK0653134.1"/>
    <property type="molecule type" value="Genomic_DNA"/>
</dbReference>
<sequence>MKTSIVVFSLALASHAAAHGYVYSINADNTVYPGWDVYIDQYMQPKPARIAFGGGGPNPIFNVDGKELACNFNPTAPGAIAEVRAGSDITFHWSRWLYSHKGPITAWLAPYEGDVAKVDVNKLEFFKITEDTVDDKGVWANVRMMDDKNMTWTATIPADIKPGTYVLRHEVSSGTAIDPTP</sequence>
<dbReference type="GO" id="GO:0016787">
    <property type="term" value="F:hydrolase activity"/>
    <property type="evidence" value="ECO:0007669"/>
    <property type="project" value="UniProtKB-KW"/>
</dbReference>
<dbReference type="GO" id="GO:0046872">
    <property type="term" value="F:metal ion binding"/>
    <property type="evidence" value="ECO:0007669"/>
    <property type="project" value="UniProtKB-KW"/>
</dbReference>
<evidence type="ECO:0000256" key="3">
    <source>
        <dbReference type="ARBA" id="ARBA00022525"/>
    </source>
</evidence>
<dbReference type="PANTHER" id="PTHR33353:SF10">
    <property type="entry name" value="ENDO-BETA-1,4-GLUCANASE D"/>
    <property type="match status" value="1"/>
</dbReference>
<keyword evidence="10" id="KW-1015">Disulfide bond</keyword>
<dbReference type="GO" id="GO:0030245">
    <property type="term" value="P:cellulose catabolic process"/>
    <property type="evidence" value="ECO:0007669"/>
    <property type="project" value="UniProtKB-KW"/>
</dbReference>
<evidence type="ECO:0000256" key="15">
    <source>
        <dbReference type="ARBA" id="ARBA00047174"/>
    </source>
</evidence>
<comment type="cofactor">
    <cofactor evidence="1">
        <name>Cu(2+)</name>
        <dbReference type="ChEBI" id="CHEBI:29036"/>
    </cofactor>
</comment>
<comment type="caution">
    <text evidence="18">The sequence shown here is derived from an EMBL/GenBank/DDBJ whole genome shotgun (WGS) entry which is preliminary data.</text>
</comment>
<keyword evidence="3" id="KW-0964">Secreted</keyword>
<comment type="catalytic activity">
    <reaction evidence="14">
        <text>[(1-&gt;4)-beta-D-glucosyl]n+m + reduced acceptor + O2 = 4-dehydro-beta-D-glucosyl-[(1-&gt;4)-beta-D-glucosyl]n-1 + [(1-&gt;4)-beta-D-glucosyl]m + acceptor + H2O.</text>
        <dbReference type="EC" id="1.14.99.56"/>
    </reaction>
</comment>
<keyword evidence="9" id="KW-0503">Monooxygenase</keyword>
<keyword evidence="12" id="KW-0624">Polysaccharide degradation</keyword>
<evidence type="ECO:0000256" key="7">
    <source>
        <dbReference type="ARBA" id="ARBA00023002"/>
    </source>
</evidence>
<evidence type="ECO:0000256" key="1">
    <source>
        <dbReference type="ARBA" id="ARBA00001973"/>
    </source>
</evidence>
<keyword evidence="7" id="KW-0560">Oxidoreductase</keyword>
<comment type="similarity">
    <text evidence="13">Belongs to the polysaccharide monooxygenase AA9 family.</text>
</comment>
<evidence type="ECO:0000256" key="14">
    <source>
        <dbReference type="ARBA" id="ARBA00045077"/>
    </source>
</evidence>
<keyword evidence="8" id="KW-0186">Copper</keyword>
<evidence type="ECO:0000256" key="6">
    <source>
        <dbReference type="ARBA" id="ARBA00023001"/>
    </source>
</evidence>
<dbReference type="GO" id="GO:0004497">
    <property type="term" value="F:monooxygenase activity"/>
    <property type="evidence" value="ECO:0007669"/>
    <property type="project" value="UniProtKB-KW"/>
</dbReference>
<gene>
    <name evidence="18" type="ORF">B0T16DRAFT_506017</name>
</gene>
<comment type="subcellular location">
    <subcellularLocation>
        <location evidence="2">Secreted</location>
    </subcellularLocation>
</comment>
<keyword evidence="4" id="KW-0479">Metal-binding</keyword>
<keyword evidence="6" id="KW-0136">Cellulose degradation</keyword>
<dbReference type="InterPro" id="IPR049892">
    <property type="entry name" value="AA9"/>
</dbReference>
<evidence type="ECO:0000256" key="11">
    <source>
        <dbReference type="ARBA" id="ARBA00023277"/>
    </source>
</evidence>
<proteinExistence type="inferred from homology"/>
<keyword evidence="5 16" id="KW-0732">Signal</keyword>
<keyword evidence="11" id="KW-0119">Carbohydrate metabolism</keyword>
<feature type="signal peptide" evidence="16">
    <location>
        <begin position="1"/>
        <end position="18"/>
    </location>
</feature>
<evidence type="ECO:0000256" key="5">
    <source>
        <dbReference type="ARBA" id="ARBA00022729"/>
    </source>
</evidence>
<reference evidence="18" key="1">
    <citation type="submission" date="2023-06" db="EMBL/GenBank/DDBJ databases">
        <title>Genome-scale phylogeny and comparative genomics of the fungal order Sordariales.</title>
        <authorList>
            <consortium name="Lawrence Berkeley National Laboratory"/>
            <person name="Hensen N."/>
            <person name="Bonometti L."/>
            <person name="Westerberg I."/>
            <person name="Brannstrom I.O."/>
            <person name="Guillou S."/>
            <person name="Cros-Aarteil S."/>
            <person name="Calhoun S."/>
            <person name="Haridas S."/>
            <person name="Kuo A."/>
            <person name="Mondo S."/>
            <person name="Pangilinan J."/>
            <person name="Riley R."/>
            <person name="Labutti K."/>
            <person name="Andreopoulos B."/>
            <person name="Lipzen A."/>
            <person name="Chen C."/>
            <person name="Yanf M."/>
            <person name="Daum C."/>
            <person name="Ng V."/>
            <person name="Clum A."/>
            <person name="Steindorff A."/>
            <person name="Ohm R."/>
            <person name="Martin F."/>
            <person name="Silar P."/>
            <person name="Natvig D."/>
            <person name="Lalanne C."/>
            <person name="Gautier V."/>
            <person name="Ament-Velasquez S.L."/>
            <person name="Kruys A."/>
            <person name="Hutchinson M.I."/>
            <person name="Powell A.J."/>
            <person name="Barry K."/>
            <person name="Miller A.N."/>
            <person name="Grigoriev I.V."/>
            <person name="Debuchy R."/>
            <person name="Gladieux P."/>
            <person name="Thoren M.H."/>
            <person name="Johannesson H."/>
        </authorList>
    </citation>
    <scope>NUCLEOTIDE SEQUENCE</scope>
    <source>
        <strain evidence="18">SMH2532-1</strain>
    </source>
</reference>
<dbReference type="PANTHER" id="PTHR33353">
    <property type="entry name" value="PUTATIVE (AFU_ORTHOLOGUE AFUA_1G12560)-RELATED"/>
    <property type="match status" value="1"/>
</dbReference>
<accession>A0AA40CXT8</accession>
<evidence type="ECO:0000256" key="2">
    <source>
        <dbReference type="ARBA" id="ARBA00004613"/>
    </source>
</evidence>
<evidence type="ECO:0000313" key="18">
    <source>
        <dbReference type="EMBL" id="KAK0653134.1"/>
    </source>
</evidence>
<evidence type="ECO:0000256" key="13">
    <source>
        <dbReference type="ARBA" id="ARBA00044502"/>
    </source>
</evidence>
<organism evidence="18 19">
    <name type="scientific">Cercophora newfieldiana</name>
    <dbReference type="NCBI Taxonomy" id="92897"/>
    <lineage>
        <taxon>Eukaryota</taxon>
        <taxon>Fungi</taxon>
        <taxon>Dikarya</taxon>
        <taxon>Ascomycota</taxon>
        <taxon>Pezizomycotina</taxon>
        <taxon>Sordariomycetes</taxon>
        <taxon>Sordariomycetidae</taxon>
        <taxon>Sordariales</taxon>
        <taxon>Lasiosphaeriaceae</taxon>
        <taxon>Cercophora</taxon>
    </lineage>
</organism>
<evidence type="ECO:0000313" key="19">
    <source>
        <dbReference type="Proteomes" id="UP001174936"/>
    </source>
</evidence>
<dbReference type="EC" id="1.14.99.56" evidence="15"/>
<dbReference type="Gene3D" id="2.70.50.70">
    <property type="match status" value="1"/>
</dbReference>
<evidence type="ECO:0000256" key="8">
    <source>
        <dbReference type="ARBA" id="ARBA00023008"/>
    </source>
</evidence>
<keyword evidence="19" id="KW-1185">Reference proteome</keyword>
<dbReference type="AlphaFoldDB" id="A0AA40CXT8"/>
<protein>
    <recommendedName>
        <fullName evidence="15">lytic cellulose monooxygenase (C4-dehydrogenating)</fullName>
        <ecNumber evidence="15">1.14.99.56</ecNumber>
    </recommendedName>
</protein>
<feature type="domain" description="Auxiliary Activity family 9 catalytic" evidence="17">
    <location>
        <begin position="19"/>
        <end position="171"/>
    </location>
</feature>
<dbReference type="Pfam" id="PF03443">
    <property type="entry name" value="AA9"/>
    <property type="match status" value="1"/>
</dbReference>
<evidence type="ECO:0000256" key="9">
    <source>
        <dbReference type="ARBA" id="ARBA00023033"/>
    </source>
</evidence>
<evidence type="ECO:0000256" key="10">
    <source>
        <dbReference type="ARBA" id="ARBA00023157"/>
    </source>
</evidence>
<evidence type="ECO:0000256" key="16">
    <source>
        <dbReference type="SAM" id="SignalP"/>
    </source>
</evidence>